<dbReference type="Pfam" id="PF02806">
    <property type="entry name" value="Alpha-amylase_C"/>
    <property type="match status" value="1"/>
</dbReference>
<dbReference type="STRING" id="1431546.CAQU_05290"/>
<organism evidence="12 13">
    <name type="scientific">Corynebacterium aquilae DSM 44791</name>
    <dbReference type="NCBI Taxonomy" id="1431546"/>
    <lineage>
        <taxon>Bacteria</taxon>
        <taxon>Bacillati</taxon>
        <taxon>Actinomycetota</taxon>
        <taxon>Actinomycetes</taxon>
        <taxon>Mycobacteriales</taxon>
        <taxon>Corynebacteriaceae</taxon>
        <taxon>Corynebacterium</taxon>
    </lineage>
</organism>
<comment type="pathway">
    <text evidence="2 9">Glycan biosynthesis; glycogen biosynthesis.</text>
</comment>
<keyword evidence="6 9" id="KW-0808">Transferase</keyword>
<dbReference type="CDD" id="cd11322">
    <property type="entry name" value="AmyAc_Glg_BE"/>
    <property type="match status" value="1"/>
</dbReference>
<dbReference type="InterPro" id="IPR017853">
    <property type="entry name" value="GH"/>
</dbReference>
<reference evidence="12 13" key="1">
    <citation type="submission" date="2014-08" db="EMBL/GenBank/DDBJ databases">
        <title>Complete genome sequence of Corynebacterium aquilae S-613T(T) (=DSM 44791(T)), isolated from the choana of a healthy golden eagle.</title>
        <authorList>
            <person name="Ruckert C."/>
            <person name="Albersmeier A."/>
            <person name="Winkler A."/>
            <person name="Kalinowski J."/>
        </authorList>
    </citation>
    <scope>NUCLEOTIDE SEQUENCE [LARGE SCALE GENOMIC DNA]</scope>
    <source>
        <strain evidence="12 13">S-613</strain>
    </source>
</reference>
<dbReference type="FunFam" id="2.60.40.10:FF:000169">
    <property type="entry name" value="1,4-alpha-glucan branching enzyme GlgB"/>
    <property type="match status" value="1"/>
</dbReference>
<evidence type="ECO:0000313" key="12">
    <source>
        <dbReference type="EMBL" id="APT84572.1"/>
    </source>
</evidence>
<dbReference type="SUPFAM" id="SSF51445">
    <property type="entry name" value="(Trans)glycosidases"/>
    <property type="match status" value="1"/>
</dbReference>
<name>A0A1L7CFE1_9CORY</name>
<evidence type="ECO:0000256" key="1">
    <source>
        <dbReference type="ARBA" id="ARBA00000826"/>
    </source>
</evidence>
<dbReference type="InterPro" id="IPR013780">
    <property type="entry name" value="Glyco_hydro_b"/>
</dbReference>
<proteinExistence type="inferred from homology"/>
<evidence type="ECO:0000256" key="8">
    <source>
        <dbReference type="ARBA" id="ARBA00023277"/>
    </source>
</evidence>
<dbReference type="InterPro" id="IPR044143">
    <property type="entry name" value="GlgB_N_E_set_prok"/>
</dbReference>
<dbReference type="InterPro" id="IPR006048">
    <property type="entry name" value="A-amylase/branching_C"/>
</dbReference>
<gene>
    <name evidence="9" type="primary">glgB</name>
    <name evidence="12" type="ORF">CAQU_05290</name>
</gene>
<keyword evidence="4 9" id="KW-0321">Glycogen metabolism</keyword>
<comment type="catalytic activity">
    <reaction evidence="1 9">
        <text>Transfers a segment of a (1-&gt;4)-alpha-D-glucan chain to a primary hydroxy group in a similar glucan chain.</text>
        <dbReference type="EC" id="2.4.1.18"/>
    </reaction>
</comment>
<keyword evidence="5 9" id="KW-0328">Glycosyltransferase</keyword>
<dbReference type="GO" id="GO:0004553">
    <property type="term" value="F:hydrolase activity, hydrolyzing O-glycosyl compounds"/>
    <property type="evidence" value="ECO:0007669"/>
    <property type="project" value="InterPro"/>
</dbReference>
<sequence length="731" mass="82085">MTQPNYAQLPDHDRQRLRACTHHDPHAVLGWHAVDGGSVLRTRQMGAESVAAVLQDGSRVELNALGDDFFGAHLDRTEACDYRLEVTWPGGFTATQADPYYFLPTVGETDIYLISEGRHERLWEVLGANVKTYTTAIGEVSGTAFAVWAPNAVGVAVVGDFNGWNGAQFPMRSLGSCGVWEVFLPGVQPGAVYKFAIYTQEGYRRDKADPLAKLAETAPATGSVVAASDYSWGDEQWLEKRRTTNHDVEPMSVYEVHLGSWNQGQDYRQLASTLVDYVADMGYTHVEFLPVAEHPFGGSWGYQVSGYYAPTSRWGSPDDLRFLIDSFHQRGIGVIVDWVPAHFPKDDFALGRYDGRPLYEHPDPRRGEQQDWGTYVFDFGRPEVRNFLVANALYWAEEFHIDGLRVDAVASMLYLDYSREDGQWAPNQYGGREHLEAVQFLQEVNATVHRAHPGVLTIAEESTSWPGVTASTEHGGLGFSMKWNMGWMNDTLEYFSEDPVNRRYHHNEITFSLVYAFSEKFVLPISHDEVVHGKGTLFTRMPGDVWNKAAGVRMLLAYMWAHPGKQLLFQGQDFAQRAEWSEARSLDWHDQDGWEGEYHRGVMELVRSLNGQYKALPALYTQDFSGHGFGWNKADDANNNILAFTRYGTQGEKVLCVFNFGGTSQPEYTLGVAEPGQWRLVLNSDSGEFAGANNALPETVEAISFPHDGYDNSLTLHIPAMSAQWYVFEGR</sequence>
<dbReference type="SMART" id="SM00642">
    <property type="entry name" value="Aamy"/>
    <property type="match status" value="1"/>
</dbReference>
<dbReference type="Gene3D" id="3.20.20.80">
    <property type="entry name" value="Glycosidases"/>
    <property type="match status" value="1"/>
</dbReference>
<accession>A0A1L7CFE1</accession>
<dbReference type="PANTHER" id="PTHR43651:SF3">
    <property type="entry name" value="1,4-ALPHA-GLUCAN-BRANCHING ENZYME"/>
    <property type="match status" value="1"/>
</dbReference>
<keyword evidence="7 9" id="KW-0320">Glycogen biosynthesis</keyword>
<dbReference type="InterPro" id="IPR004193">
    <property type="entry name" value="Glyco_hydro_13_N"/>
</dbReference>
<dbReference type="InterPro" id="IPR014756">
    <property type="entry name" value="Ig_E-set"/>
</dbReference>
<dbReference type="GO" id="GO:0003844">
    <property type="term" value="F:1,4-alpha-glucan branching enzyme activity"/>
    <property type="evidence" value="ECO:0007669"/>
    <property type="project" value="UniProtKB-UniRule"/>
</dbReference>
<dbReference type="GO" id="GO:0005829">
    <property type="term" value="C:cytosol"/>
    <property type="evidence" value="ECO:0007669"/>
    <property type="project" value="TreeGrafter"/>
</dbReference>
<dbReference type="Proteomes" id="UP000185478">
    <property type="component" value="Chromosome"/>
</dbReference>
<dbReference type="GO" id="GO:0005978">
    <property type="term" value="P:glycogen biosynthetic process"/>
    <property type="evidence" value="ECO:0007669"/>
    <property type="project" value="UniProtKB-UniRule"/>
</dbReference>
<dbReference type="AlphaFoldDB" id="A0A1L7CFE1"/>
<feature type="active site" description="Nucleophile" evidence="9 10">
    <location>
        <position position="407"/>
    </location>
</feature>
<dbReference type="Pfam" id="PF00128">
    <property type="entry name" value="Alpha-amylase"/>
    <property type="match status" value="2"/>
</dbReference>
<dbReference type="NCBIfam" id="NF008967">
    <property type="entry name" value="PRK12313.1"/>
    <property type="match status" value="1"/>
</dbReference>
<evidence type="ECO:0000259" key="11">
    <source>
        <dbReference type="SMART" id="SM00642"/>
    </source>
</evidence>
<evidence type="ECO:0000256" key="7">
    <source>
        <dbReference type="ARBA" id="ARBA00023056"/>
    </source>
</evidence>
<dbReference type="InterPro" id="IPR013783">
    <property type="entry name" value="Ig-like_fold"/>
</dbReference>
<dbReference type="OrthoDB" id="9800174at2"/>
<dbReference type="EC" id="2.4.1.18" evidence="9"/>
<evidence type="ECO:0000256" key="10">
    <source>
        <dbReference type="PIRSR" id="PIRSR000463-1"/>
    </source>
</evidence>
<evidence type="ECO:0000256" key="2">
    <source>
        <dbReference type="ARBA" id="ARBA00004964"/>
    </source>
</evidence>
<protein>
    <recommendedName>
        <fullName evidence="9">1,4-alpha-glucan branching enzyme GlgB</fullName>
        <ecNumber evidence="9">2.4.1.18</ecNumber>
    </recommendedName>
    <alternativeName>
        <fullName evidence="9">1,4-alpha-D-glucan:1,4-alpha-D-glucan 6-glucosyl-transferase</fullName>
    </alternativeName>
    <alternativeName>
        <fullName evidence="9">Alpha-(1-&gt;4)-glucan branching enzyme</fullName>
    </alternativeName>
    <alternativeName>
        <fullName evidence="9">Glycogen branching enzyme</fullName>
        <shortName evidence="9">BE</shortName>
    </alternativeName>
</protein>
<dbReference type="HAMAP" id="MF_00685">
    <property type="entry name" value="GlgB"/>
    <property type="match status" value="1"/>
</dbReference>
<dbReference type="InterPro" id="IPR037439">
    <property type="entry name" value="Branching_enzy"/>
</dbReference>
<dbReference type="UniPathway" id="UPA00164"/>
<keyword evidence="13" id="KW-1185">Reference proteome</keyword>
<dbReference type="FunFam" id="3.20.20.80:FF:000003">
    <property type="entry name" value="1,4-alpha-glucan branching enzyme GlgB"/>
    <property type="match status" value="1"/>
</dbReference>
<dbReference type="NCBIfam" id="TIGR01515">
    <property type="entry name" value="branching_enzym"/>
    <property type="match status" value="1"/>
</dbReference>
<dbReference type="GO" id="GO:0043169">
    <property type="term" value="F:cation binding"/>
    <property type="evidence" value="ECO:0007669"/>
    <property type="project" value="InterPro"/>
</dbReference>
<evidence type="ECO:0000256" key="9">
    <source>
        <dbReference type="HAMAP-Rule" id="MF_00685"/>
    </source>
</evidence>
<keyword evidence="8 9" id="KW-0119">Carbohydrate metabolism</keyword>
<dbReference type="InterPro" id="IPR006047">
    <property type="entry name" value="GH13_cat_dom"/>
</dbReference>
<dbReference type="SUPFAM" id="SSF81296">
    <property type="entry name" value="E set domains"/>
    <property type="match status" value="2"/>
</dbReference>
<feature type="active site" description="Proton donor" evidence="9 10">
    <location>
        <position position="460"/>
    </location>
</feature>
<dbReference type="Pfam" id="PF22019">
    <property type="entry name" value="GlgB_N"/>
    <property type="match status" value="1"/>
</dbReference>
<dbReference type="InterPro" id="IPR006407">
    <property type="entry name" value="GlgB"/>
</dbReference>
<dbReference type="Pfam" id="PF02922">
    <property type="entry name" value="CBM_48"/>
    <property type="match status" value="1"/>
</dbReference>
<dbReference type="EMBL" id="CP009245">
    <property type="protein sequence ID" value="APT84572.1"/>
    <property type="molecule type" value="Genomic_DNA"/>
</dbReference>
<dbReference type="Gene3D" id="2.60.40.1180">
    <property type="entry name" value="Golgi alpha-mannosidase II"/>
    <property type="match status" value="1"/>
</dbReference>
<dbReference type="RefSeq" id="WP_075725822.1">
    <property type="nucleotide sequence ID" value="NZ_CP009245.1"/>
</dbReference>
<comment type="similarity">
    <text evidence="3 9">Belongs to the glycosyl hydrolase 13 family. GlgB subfamily.</text>
</comment>
<dbReference type="PIRSF" id="PIRSF000463">
    <property type="entry name" value="GlgB"/>
    <property type="match status" value="1"/>
</dbReference>
<evidence type="ECO:0000256" key="6">
    <source>
        <dbReference type="ARBA" id="ARBA00022679"/>
    </source>
</evidence>
<feature type="domain" description="Glycosyl hydrolase family 13 catalytic" evidence="11">
    <location>
        <begin position="255"/>
        <end position="607"/>
    </location>
</feature>
<evidence type="ECO:0000256" key="3">
    <source>
        <dbReference type="ARBA" id="ARBA00009000"/>
    </source>
</evidence>
<dbReference type="Gene3D" id="2.60.40.10">
    <property type="entry name" value="Immunoglobulins"/>
    <property type="match status" value="2"/>
</dbReference>
<comment type="function">
    <text evidence="9">Catalyzes the formation of the alpha-1,6-glucosidic linkages in glycogen by scission of a 1,4-alpha-linked oligosaccharide from growing alpha-1,4-glucan chains and the subsequent attachment of the oligosaccharide to the alpha-1,6 position.</text>
</comment>
<evidence type="ECO:0000313" key="13">
    <source>
        <dbReference type="Proteomes" id="UP000185478"/>
    </source>
</evidence>
<dbReference type="CDD" id="cd02855">
    <property type="entry name" value="E_set_GBE_prok_N"/>
    <property type="match status" value="1"/>
</dbReference>
<dbReference type="PANTHER" id="PTHR43651">
    <property type="entry name" value="1,4-ALPHA-GLUCAN-BRANCHING ENZYME"/>
    <property type="match status" value="1"/>
</dbReference>
<dbReference type="NCBIfam" id="NF003811">
    <property type="entry name" value="PRK05402.1"/>
    <property type="match status" value="1"/>
</dbReference>
<evidence type="ECO:0000256" key="4">
    <source>
        <dbReference type="ARBA" id="ARBA00022600"/>
    </source>
</evidence>
<evidence type="ECO:0000256" key="5">
    <source>
        <dbReference type="ARBA" id="ARBA00022676"/>
    </source>
</evidence>
<dbReference type="SUPFAM" id="SSF51011">
    <property type="entry name" value="Glycosyl hydrolase domain"/>
    <property type="match status" value="1"/>
</dbReference>
<dbReference type="InterPro" id="IPR054169">
    <property type="entry name" value="GlgB_N"/>
</dbReference>
<comment type="subunit">
    <text evidence="9">Monomer.</text>
</comment>
<dbReference type="KEGG" id="caqu:CAQU_05290"/>